<evidence type="ECO:0000256" key="3">
    <source>
        <dbReference type="ARBA" id="ARBA00022452"/>
    </source>
</evidence>
<evidence type="ECO:0000256" key="9">
    <source>
        <dbReference type="ARBA" id="ARBA00023136"/>
    </source>
</evidence>
<name>A0ABZ1C2I8_9BACT</name>
<accession>A0ABZ1C2I8</accession>
<proteinExistence type="predicted"/>
<dbReference type="SUPFAM" id="SSF56935">
    <property type="entry name" value="Porins"/>
    <property type="match status" value="1"/>
</dbReference>
<dbReference type="InterPro" id="IPR012910">
    <property type="entry name" value="Plug_dom"/>
</dbReference>
<keyword evidence="8" id="KW-0406">Ion transport</keyword>
<keyword evidence="13" id="KW-1185">Reference proteome</keyword>
<keyword evidence="2" id="KW-0813">Transport</keyword>
<keyword evidence="5" id="KW-0812">Transmembrane</keyword>
<evidence type="ECO:0000256" key="5">
    <source>
        <dbReference type="ARBA" id="ARBA00022692"/>
    </source>
</evidence>
<feature type="domain" description="TonB-dependent receptor plug" evidence="11">
    <location>
        <begin position="98"/>
        <end position="202"/>
    </location>
</feature>
<dbReference type="PANTHER" id="PTHR32552">
    <property type="entry name" value="FERRICHROME IRON RECEPTOR-RELATED"/>
    <property type="match status" value="1"/>
</dbReference>
<evidence type="ECO:0000256" key="1">
    <source>
        <dbReference type="ARBA" id="ARBA00004571"/>
    </source>
</evidence>
<keyword evidence="6" id="KW-0732">Signal</keyword>
<keyword evidence="9" id="KW-0472">Membrane</keyword>
<organism evidence="12 13">
    <name type="scientific">Actomonas aquatica</name>
    <dbReference type="NCBI Taxonomy" id="2866162"/>
    <lineage>
        <taxon>Bacteria</taxon>
        <taxon>Pseudomonadati</taxon>
        <taxon>Verrucomicrobiota</taxon>
        <taxon>Opitutia</taxon>
        <taxon>Opitutales</taxon>
        <taxon>Opitutaceae</taxon>
        <taxon>Actomonas</taxon>
    </lineage>
</organism>
<dbReference type="PANTHER" id="PTHR32552:SF68">
    <property type="entry name" value="FERRICHROME OUTER MEMBRANE TRANSPORTER_PHAGE RECEPTOR"/>
    <property type="match status" value="1"/>
</dbReference>
<dbReference type="Gene3D" id="2.170.130.10">
    <property type="entry name" value="TonB-dependent receptor, plug domain"/>
    <property type="match status" value="1"/>
</dbReference>
<dbReference type="Gene3D" id="2.40.170.20">
    <property type="entry name" value="TonB-dependent receptor, beta-barrel domain"/>
    <property type="match status" value="1"/>
</dbReference>
<evidence type="ECO:0000256" key="8">
    <source>
        <dbReference type="ARBA" id="ARBA00023065"/>
    </source>
</evidence>
<dbReference type="InterPro" id="IPR036942">
    <property type="entry name" value="Beta-barrel_TonB_sf"/>
</dbReference>
<evidence type="ECO:0000256" key="7">
    <source>
        <dbReference type="ARBA" id="ARBA00023004"/>
    </source>
</evidence>
<keyword evidence="7" id="KW-0408">Iron</keyword>
<gene>
    <name evidence="12" type="ORF">K1X11_013110</name>
</gene>
<dbReference type="InterPro" id="IPR039426">
    <property type="entry name" value="TonB-dep_rcpt-like"/>
</dbReference>
<protein>
    <submittedName>
        <fullName evidence="12">TonB-dependent receptor plug domain-containing protein</fullName>
    </submittedName>
</protein>
<evidence type="ECO:0000256" key="4">
    <source>
        <dbReference type="ARBA" id="ARBA00022496"/>
    </source>
</evidence>
<keyword evidence="4" id="KW-0410">Iron transport</keyword>
<dbReference type="Pfam" id="PF07715">
    <property type="entry name" value="Plug"/>
    <property type="match status" value="1"/>
</dbReference>
<evidence type="ECO:0000256" key="6">
    <source>
        <dbReference type="ARBA" id="ARBA00022729"/>
    </source>
</evidence>
<keyword evidence="12" id="KW-0675">Receptor</keyword>
<evidence type="ECO:0000256" key="10">
    <source>
        <dbReference type="ARBA" id="ARBA00023237"/>
    </source>
</evidence>
<keyword evidence="10" id="KW-0998">Cell outer membrane</keyword>
<evidence type="ECO:0000313" key="13">
    <source>
        <dbReference type="Proteomes" id="UP000738431"/>
    </source>
</evidence>
<reference evidence="12 13" key="1">
    <citation type="submission" date="2023-12" db="EMBL/GenBank/DDBJ databases">
        <title>Description of an unclassified Opitutus bacterium of Verrucomicrobiota.</title>
        <authorList>
            <person name="Zhang D.-F."/>
        </authorList>
    </citation>
    <scope>NUCLEOTIDE SEQUENCE [LARGE SCALE GENOMIC DNA]</scope>
    <source>
        <strain evidence="12 13">WL0086</strain>
    </source>
</reference>
<sequence length="994" mass="110652">MTSPIGREFVNLNPNCITMEITSGPPSVRSWRDRSLTATLLTACLLPLSLAAQTNPDTSSFAEDDEIITLSPFEVSTDQDIGYLATATLSGTRTNTALKDVANPLDIITAELMEDLAVQDIQDLTSLANGVEPNAAGDLNSDGQEREVWNYNYMEIRGFKTGVLTRNFMDLNAQFEAYNSERVEFSKGPNAILSGSGNPGGTVNYATKVPRLARSAYSITHRTDDLGSQRVATDVNQVLIPDQLGIRLSALWEDQDFYRYPSYERQNAWHLVGKWAPSRDTSITIGHERRSSERASPRGIFARDFVSAWVAAGSPIVTEVPANNRVIVDGVNYSSSSQGLATVNGNNWVLDSDGLIRNTRRTARGTFTKLNGINMDTAATGYDYPLDAWIGGPNGINDSDWDITEINLTHRISDDFNVELAYGHTTNDVLQGMSIDRRLFVDPNDFGVNTHAGELYMETRPFIIDRDMEIDHYRATASYEFHPDEINEWFGSHQLAFAYEYNERDEAWNGGRMTITQNQNGVVDPANFSGGYQSSSLALYIRDYLDPAAGKVALHDLRELYYSDGINQDGFVAEFLPIADYATARTLTEQDSLLGVFQSRWLKDHLITTIGLRKDKRRIYDAAMQNDGTGLYEPVELVSGAPEGTTLSNYAAFIDEPTTVEGISRNYGAVIHALDWLSFSLNYATNFSPRTESRDLYGEFIPASTGESTDYGIRLSLLQDRLSISLIHFETEELNSATNGNNINSPFSAMDAADQILVDNGILPETRLVDRFTTADRSAKGEELTIIGSPTRNWTLRLTASTLVNKQTNLAPDVRAFYLENLPFYQAQDPSLTRANGTTTLGSYISQMEDQYALMNTRENVQSFPASKYTARLTAKYAFDRDSALKGFAIGGTTRWRSAPIIGYFRQADGSFDITRYARGDSRISADLFLNYQRKIARDIDWKIQINISNLFDNDDPFPISARNEASAEGSPFVRTLYRPMSGRVISLTNSFKF</sequence>
<dbReference type="EMBL" id="CP139781">
    <property type="protein sequence ID" value="WRQ85744.1"/>
    <property type="molecule type" value="Genomic_DNA"/>
</dbReference>
<evidence type="ECO:0000256" key="2">
    <source>
        <dbReference type="ARBA" id="ARBA00022448"/>
    </source>
</evidence>
<evidence type="ECO:0000313" key="12">
    <source>
        <dbReference type="EMBL" id="WRQ85744.1"/>
    </source>
</evidence>
<keyword evidence="3" id="KW-1134">Transmembrane beta strand</keyword>
<dbReference type="Proteomes" id="UP000738431">
    <property type="component" value="Chromosome"/>
</dbReference>
<evidence type="ECO:0000259" key="11">
    <source>
        <dbReference type="Pfam" id="PF07715"/>
    </source>
</evidence>
<dbReference type="RefSeq" id="WP_221033187.1">
    <property type="nucleotide sequence ID" value="NZ_CP139781.1"/>
</dbReference>
<comment type="subcellular location">
    <subcellularLocation>
        <location evidence="1">Cell outer membrane</location>
        <topology evidence="1">Multi-pass membrane protein</topology>
    </subcellularLocation>
</comment>
<dbReference type="InterPro" id="IPR037066">
    <property type="entry name" value="Plug_dom_sf"/>
</dbReference>